<comment type="caution">
    <text evidence="2">The sequence shown here is derived from an EMBL/GenBank/DDBJ whole genome shotgun (WGS) entry which is preliminary data.</text>
</comment>
<sequence length="446" mass="50349">MGIHLPPEILNQVLRDLLDDLLSADSAERNCRQKAFELRLVSRLVQNMVDPVLYRTIIVPPDSEANSLAKTMVARRHLAAKVEEIELEEDEECRCDEEDEEEEGEESDSDSEPDLTAESQPPPERTKPLAAAADALKHKFTADPTSYARALEKNNLDWLTISNQKTRKWILLLQLSNLTSLTLKTHTDTFTNMALFIRLPRLEHLEFAVLAPGPDGYTNMDNYAPPEQILESIIGSSKSGLRSLTFEDMSGSACSPVRHDARKLKRVLDQHTAQTLTYLSVCFSNNDERDWRLPQEWSDIVGAFGSMKHFTKLEGLVMQLEALLGRPGNAGILSLRDVLPVQLQYFTGINIPDYHGPTEDASVWEEDYYLAQFRDLAAAAVAPTGDCQGFPALESVKMYLHRKDWFNHYDYHVKKEGRYEDGILGDSRIYFGWVRGPRANDGPGPD</sequence>
<dbReference type="Proteomes" id="UP001610446">
    <property type="component" value="Unassembled WGS sequence"/>
</dbReference>
<evidence type="ECO:0008006" key="4">
    <source>
        <dbReference type="Google" id="ProtNLM"/>
    </source>
</evidence>
<keyword evidence="3" id="KW-1185">Reference proteome</keyword>
<organism evidence="2 3">
    <name type="scientific">Aspergillus pseudoustus</name>
    <dbReference type="NCBI Taxonomy" id="1810923"/>
    <lineage>
        <taxon>Eukaryota</taxon>
        <taxon>Fungi</taxon>
        <taxon>Dikarya</taxon>
        <taxon>Ascomycota</taxon>
        <taxon>Pezizomycotina</taxon>
        <taxon>Eurotiomycetes</taxon>
        <taxon>Eurotiomycetidae</taxon>
        <taxon>Eurotiales</taxon>
        <taxon>Aspergillaceae</taxon>
        <taxon>Aspergillus</taxon>
        <taxon>Aspergillus subgen. Nidulantes</taxon>
    </lineage>
</organism>
<evidence type="ECO:0000313" key="2">
    <source>
        <dbReference type="EMBL" id="KAL2831004.1"/>
    </source>
</evidence>
<name>A0ABR4ITC8_9EURO</name>
<evidence type="ECO:0000313" key="3">
    <source>
        <dbReference type="Proteomes" id="UP001610446"/>
    </source>
</evidence>
<protein>
    <recommendedName>
        <fullName evidence="4">F-box domain-containing protein</fullName>
    </recommendedName>
</protein>
<accession>A0ABR4ITC8</accession>
<reference evidence="2 3" key="1">
    <citation type="submission" date="2024-07" db="EMBL/GenBank/DDBJ databases">
        <title>Section-level genome sequencing and comparative genomics of Aspergillus sections Usti and Cavernicolus.</title>
        <authorList>
            <consortium name="Lawrence Berkeley National Laboratory"/>
            <person name="Nybo J.L."/>
            <person name="Vesth T.C."/>
            <person name="Theobald S."/>
            <person name="Frisvad J.C."/>
            <person name="Larsen T.O."/>
            <person name="Kjaerboelling I."/>
            <person name="Rothschild-Mancinelli K."/>
            <person name="Lyhne E.K."/>
            <person name="Kogle M.E."/>
            <person name="Barry K."/>
            <person name="Clum A."/>
            <person name="Na H."/>
            <person name="Ledsgaard L."/>
            <person name="Lin J."/>
            <person name="Lipzen A."/>
            <person name="Kuo A."/>
            <person name="Riley R."/>
            <person name="Mondo S."/>
            <person name="Labutti K."/>
            <person name="Haridas S."/>
            <person name="Pangalinan J."/>
            <person name="Salamov A.A."/>
            <person name="Simmons B.A."/>
            <person name="Magnuson J.K."/>
            <person name="Chen J."/>
            <person name="Drula E."/>
            <person name="Henrissat B."/>
            <person name="Wiebenga A."/>
            <person name="Lubbers R.J."/>
            <person name="Gomes A.C."/>
            <person name="Makela M.R."/>
            <person name="Stajich J."/>
            <person name="Grigoriev I.V."/>
            <person name="Mortensen U.H."/>
            <person name="De Vries R.P."/>
            <person name="Baker S.E."/>
            <person name="Andersen M.R."/>
        </authorList>
    </citation>
    <scope>NUCLEOTIDE SEQUENCE [LARGE SCALE GENOMIC DNA]</scope>
    <source>
        <strain evidence="2 3">CBS 123904</strain>
    </source>
</reference>
<gene>
    <name evidence="2" type="ORF">BJY01DRAFT_226800</name>
</gene>
<feature type="region of interest" description="Disordered" evidence="1">
    <location>
        <begin position="88"/>
        <end position="126"/>
    </location>
</feature>
<feature type="compositionally biased region" description="Acidic residues" evidence="1">
    <location>
        <begin position="88"/>
        <end position="115"/>
    </location>
</feature>
<evidence type="ECO:0000256" key="1">
    <source>
        <dbReference type="SAM" id="MobiDB-lite"/>
    </source>
</evidence>
<proteinExistence type="predicted"/>
<dbReference type="EMBL" id="JBFXLU010000292">
    <property type="protein sequence ID" value="KAL2831004.1"/>
    <property type="molecule type" value="Genomic_DNA"/>
</dbReference>